<evidence type="ECO:0000313" key="1">
    <source>
        <dbReference type="EMBL" id="RKD98081.1"/>
    </source>
</evidence>
<evidence type="ECO:0000313" key="2">
    <source>
        <dbReference type="Proteomes" id="UP000283805"/>
    </source>
</evidence>
<evidence type="ECO:0008006" key="3">
    <source>
        <dbReference type="Google" id="ProtNLM"/>
    </source>
</evidence>
<sequence length="51" mass="5573">MAPNDRILSSLEGSPCNYCEEGILIREQFKGNSAVLCSQCGTPAIQSWEPE</sequence>
<dbReference type="RefSeq" id="WP_342768847.1">
    <property type="nucleotide sequence ID" value="NZ_RAPO01000001.1"/>
</dbReference>
<dbReference type="EMBL" id="RAPO01000001">
    <property type="protein sequence ID" value="RKD98081.1"/>
    <property type="molecule type" value="Genomic_DNA"/>
</dbReference>
<name>A0A419WRG0_9EURY</name>
<organism evidence="1 2">
    <name type="scientific">Halopiger aswanensis</name>
    <dbReference type="NCBI Taxonomy" id="148449"/>
    <lineage>
        <taxon>Archaea</taxon>
        <taxon>Methanobacteriati</taxon>
        <taxon>Methanobacteriota</taxon>
        <taxon>Stenosarchaea group</taxon>
        <taxon>Halobacteria</taxon>
        <taxon>Halobacteriales</taxon>
        <taxon>Natrialbaceae</taxon>
        <taxon>Halopiger</taxon>
    </lineage>
</organism>
<keyword evidence="2" id="KW-1185">Reference proteome</keyword>
<gene>
    <name evidence="1" type="ORF">ATJ93_1083</name>
</gene>
<comment type="caution">
    <text evidence="1">The sequence shown here is derived from an EMBL/GenBank/DDBJ whole genome shotgun (WGS) entry which is preliminary data.</text>
</comment>
<reference evidence="1 2" key="1">
    <citation type="submission" date="2018-09" db="EMBL/GenBank/DDBJ databases">
        <title>Genomic Encyclopedia of Archaeal and Bacterial Type Strains, Phase II (KMG-II): from individual species to whole genera.</title>
        <authorList>
            <person name="Goeker M."/>
        </authorList>
    </citation>
    <scope>NUCLEOTIDE SEQUENCE [LARGE SCALE GENOMIC DNA]</scope>
    <source>
        <strain evidence="1 2">DSM 13151</strain>
    </source>
</reference>
<dbReference type="InterPro" id="IPR049681">
    <property type="entry name" value="HVO_A0556-like"/>
</dbReference>
<dbReference type="Proteomes" id="UP000283805">
    <property type="component" value="Unassembled WGS sequence"/>
</dbReference>
<protein>
    <recommendedName>
        <fullName evidence="3">Small CPxCG-related zinc finger protein</fullName>
    </recommendedName>
</protein>
<dbReference type="AlphaFoldDB" id="A0A419WRG0"/>
<dbReference type="NCBIfam" id="NF041921">
    <property type="entry name" value="HVO_A0556"/>
    <property type="match status" value="1"/>
</dbReference>
<accession>A0A419WRG0</accession>
<proteinExistence type="predicted"/>